<dbReference type="InterPro" id="IPR036641">
    <property type="entry name" value="HPT_dom_sf"/>
</dbReference>
<dbReference type="SMART" id="SM00387">
    <property type="entry name" value="HATPase_c"/>
    <property type="match status" value="1"/>
</dbReference>
<gene>
    <name evidence="12" type="ORF">IT775_00885</name>
</gene>
<name>A0ABS5HM95_9RHOB</name>
<dbReference type="InterPro" id="IPR004358">
    <property type="entry name" value="Sig_transdc_His_kin-like_C"/>
</dbReference>
<feature type="transmembrane region" description="Helical" evidence="8">
    <location>
        <begin position="164"/>
        <end position="187"/>
    </location>
</feature>
<keyword evidence="8" id="KW-1133">Transmembrane helix</keyword>
<dbReference type="SMART" id="SM00091">
    <property type="entry name" value="PAS"/>
    <property type="match status" value="1"/>
</dbReference>
<evidence type="ECO:0000313" key="12">
    <source>
        <dbReference type="EMBL" id="MBR9649678.1"/>
    </source>
</evidence>
<dbReference type="EC" id="2.7.13.3" evidence="2"/>
<dbReference type="InterPro" id="IPR036890">
    <property type="entry name" value="HATPase_C_sf"/>
</dbReference>
<evidence type="ECO:0000256" key="3">
    <source>
        <dbReference type="ARBA" id="ARBA00022553"/>
    </source>
</evidence>
<dbReference type="SMART" id="SM00448">
    <property type="entry name" value="REC"/>
    <property type="match status" value="1"/>
</dbReference>
<sequence length="847" mass="92586">MLLAAFFLAQAVWRLSDVQQYRQERAHYVHWVSAELGLDLSKLLDAIGAAENAAPGDPAFDAVRREIRQVEARIDDLNRTRKEHSELITAQLDALVTSQVDFIAKYLPLTGLPDAELKTRLGPFEAAVKDADRIKTAALSDVVAWVQSQLSEGDDAFLKALKQVGVAGGAILFFLSAVIVLDGFLLLKLRQKNDMISRVNDNLRAVVETSRDASVIMNAEGRLVAFSREAEKMFGLSREDAIGRLFTNIIVSELPANEMQSRIGCWLQEKAKWFRDGRRLDLNGKKADGTIFPIEVGFGVLYDDVGGELLIASISDVSNQTERECNLMQARNEALQAERAKSRFLSAMSHEMRTPLNGILASLDLMRETTQMNERQIELTEIIERCGDDALEQVENVLELTRLDQLNSVAVGAAAFAPVPILRDLVERSASLARLNRNTLTLETDLPDTLYVKGAERLFSQIMRNLISNALKFTTGGVVRVTLNAADRATDDLKLRATVADTGIGIRPEDIDRIFGDFETISESYSRFKSGTGLGLSIAKHSAELMKGRIDVESIPGEGSEFTLEVTLPRVAVDDENCLMSASGSAKDAEKPTSMNILVVEDNQINRRMLVDMLNAKGHSVAEAADGLEGVSLGRGQEYDLILMDISMPRLDGVGATRMLREFGKSRKAPIVAVTAHAQPENMKEFLDAGMDRVLTKPLRMNMLDQLFNDLQKARSAAECAGRDATDTEELTAAMIDKDVFDGLIEMLDVESLSGYIDQFDQDAEQVLPIYLDAVGKGDFTAARAEAHRCAGGAAVIGATEVHAVLQGMTAAADAGDAQKCRELADKLPGLTATTMKAMRSTLSVIG</sequence>
<keyword evidence="13" id="KW-1185">Reference proteome</keyword>
<comment type="caution">
    <text evidence="12">The sequence shown here is derived from an EMBL/GenBank/DDBJ whole genome shotgun (WGS) entry which is preliminary data.</text>
</comment>
<dbReference type="CDD" id="cd17546">
    <property type="entry name" value="REC_hyHK_CKI1_RcsC-like"/>
    <property type="match status" value="1"/>
</dbReference>
<dbReference type="CDD" id="cd16922">
    <property type="entry name" value="HATPase_EvgS-ArcB-TorS-like"/>
    <property type="match status" value="1"/>
</dbReference>
<keyword evidence="3 6" id="KW-0597">Phosphoprotein</keyword>
<feature type="coiled-coil region" evidence="7">
    <location>
        <begin position="60"/>
        <end position="87"/>
    </location>
</feature>
<dbReference type="InterPro" id="IPR011006">
    <property type="entry name" value="CheY-like_superfamily"/>
</dbReference>
<dbReference type="Gene3D" id="3.30.450.20">
    <property type="entry name" value="PAS domain"/>
    <property type="match status" value="1"/>
</dbReference>
<evidence type="ECO:0000256" key="1">
    <source>
        <dbReference type="ARBA" id="ARBA00000085"/>
    </source>
</evidence>
<dbReference type="CDD" id="cd00082">
    <property type="entry name" value="HisKA"/>
    <property type="match status" value="1"/>
</dbReference>
<dbReference type="PROSITE" id="PS50109">
    <property type="entry name" value="HIS_KIN"/>
    <property type="match status" value="1"/>
</dbReference>
<feature type="domain" description="PAS" evidence="11">
    <location>
        <begin position="199"/>
        <end position="244"/>
    </location>
</feature>
<dbReference type="PROSITE" id="PS50112">
    <property type="entry name" value="PAS"/>
    <property type="match status" value="1"/>
</dbReference>
<dbReference type="Pfam" id="PF00989">
    <property type="entry name" value="PAS"/>
    <property type="match status" value="1"/>
</dbReference>
<dbReference type="InterPro" id="IPR000014">
    <property type="entry name" value="PAS"/>
</dbReference>
<dbReference type="InterPro" id="IPR013767">
    <property type="entry name" value="PAS_fold"/>
</dbReference>
<evidence type="ECO:0000259" key="10">
    <source>
        <dbReference type="PROSITE" id="PS50110"/>
    </source>
</evidence>
<dbReference type="SUPFAM" id="SSF55785">
    <property type="entry name" value="PYP-like sensor domain (PAS domain)"/>
    <property type="match status" value="1"/>
</dbReference>
<dbReference type="Gene3D" id="3.40.50.2300">
    <property type="match status" value="1"/>
</dbReference>
<evidence type="ECO:0000259" key="11">
    <source>
        <dbReference type="PROSITE" id="PS50112"/>
    </source>
</evidence>
<dbReference type="InterPro" id="IPR036097">
    <property type="entry name" value="HisK_dim/P_sf"/>
</dbReference>
<feature type="domain" description="Response regulatory" evidence="10">
    <location>
        <begin position="596"/>
        <end position="712"/>
    </location>
</feature>
<evidence type="ECO:0000256" key="7">
    <source>
        <dbReference type="SAM" id="Coils"/>
    </source>
</evidence>
<proteinExistence type="predicted"/>
<evidence type="ECO:0000259" key="9">
    <source>
        <dbReference type="PROSITE" id="PS50109"/>
    </source>
</evidence>
<dbReference type="SUPFAM" id="SSF55874">
    <property type="entry name" value="ATPase domain of HSP90 chaperone/DNA topoisomerase II/histidine kinase"/>
    <property type="match status" value="1"/>
</dbReference>
<reference evidence="12 13" key="1">
    <citation type="journal article" date="2021" name="Arch. Microbiol.">
        <title>Thalassobius aquimarinus sp. nov., isolated from the Sea of Japan seashore.</title>
        <authorList>
            <person name="Kurilenko V.V."/>
            <person name="Romanenko L.A."/>
            <person name="Chernysheva N.Y."/>
            <person name="Velansky P.V."/>
            <person name="Tekutyeva L.A."/>
            <person name="Isaeva M.P."/>
            <person name="Mikhailov V.V."/>
        </authorList>
    </citation>
    <scope>NUCLEOTIDE SEQUENCE [LARGE SCALE GENOMIC DNA]</scope>
    <source>
        <strain evidence="12 13">KMM 8518</strain>
    </source>
</reference>
<dbReference type="Proteomes" id="UP001195941">
    <property type="component" value="Unassembled WGS sequence"/>
</dbReference>
<protein>
    <recommendedName>
        <fullName evidence="2">histidine kinase</fullName>
        <ecNumber evidence="2">2.7.13.3</ecNumber>
    </recommendedName>
</protein>
<evidence type="ECO:0000256" key="6">
    <source>
        <dbReference type="PROSITE-ProRule" id="PRU00169"/>
    </source>
</evidence>
<organism evidence="12 13">
    <name type="scientific">Thalassovita aquimarina</name>
    <dbReference type="NCBI Taxonomy" id="2785917"/>
    <lineage>
        <taxon>Bacteria</taxon>
        <taxon>Pseudomonadati</taxon>
        <taxon>Pseudomonadota</taxon>
        <taxon>Alphaproteobacteria</taxon>
        <taxon>Rhodobacterales</taxon>
        <taxon>Roseobacteraceae</taxon>
        <taxon>Thalassovita</taxon>
    </lineage>
</organism>
<dbReference type="InterPro" id="IPR005467">
    <property type="entry name" value="His_kinase_dom"/>
</dbReference>
<evidence type="ECO:0000256" key="2">
    <source>
        <dbReference type="ARBA" id="ARBA00012438"/>
    </source>
</evidence>
<evidence type="ECO:0000256" key="8">
    <source>
        <dbReference type="SAM" id="Phobius"/>
    </source>
</evidence>
<dbReference type="InterPro" id="IPR001789">
    <property type="entry name" value="Sig_transdc_resp-reg_receiver"/>
</dbReference>
<dbReference type="PROSITE" id="PS50110">
    <property type="entry name" value="RESPONSE_REGULATORY"/>
    <property type="match status" value="1"/>
</dbReference>
<dbReference type="Gene3D" id="1.10.287.130">
    <property type="match status" value="1"/>
</dbReference>
<evidence type="ECO:0000313" key="13">
    <source>
        <dbReference type="Proteomes" id="UP001195941"/>
    </source>
</evidence>
<dbReference type="Pfam" id="PF00072">
    <property type="entry name" value="Response_reg"/>
    <property type="match status" value="1"/>
</dbReference>
<keyword evidence="7" id="KW-0175">Coiled coil</keyword>
<evidence type="ECO:0000256" key="4">
    <source>
        <dbReference type="ARBA" id="ARBA00022679"/>
    </source>
</evidence>
<dbReference type="Gene3D" id="3.30.565.10">
    <property type="entry name" value="Histidine kinase-like ATPase, C-terminal domain"/>
    <property type="match status" value="1"/>
</dbReference>
<dbReference type="NCBIfam" id="TIGR00229">
    <property type="entry name" value="sensory_box"/>
    <property type="match status" value="1"/>
</dbReference>
<dbReference type="InterPro" id="IPR035965">
    <property type="entry name" value="PAS-like_dom_sf"/>
</dbReference>
<dbReference type="PANTHER" id="PTHR43047">
    <property type="entry name" value="TWO-COMPONENT HISTIDINE PROTEIN KINASE"/>
    <property type="match status" value="1"/>
</dbReference>
<feature type="modified residue" description="4-aspartylphosphate" evidence="6">
    <location>
        <position position="645"/>
    </location>
</feature>
<dbReference type="Pfam" id="PF02518">
    <property type="entry name" value="HATPase_c"/>
    <property type="match status" value="1"/>
</dbReference>
<dbReference type="CDD" id="cd00130">
    <property type="entry name" value="PAS"/>
    <property type="match status" value="1"/>
</dbReference>
<dbReference type="Pfam" id="PF00512">
    <property type="entry name" value="HisKA"/>
    <property type="match status" value="1"/>
</dbReference>
<feature type="domain" description="Histidine kinase" evidence="9">
    <location>
        <begin position="347"/>
        <end position="570"/>
    </location>
</feature>
<dbReference type="RefSeq" id="WP_212699180.1">
    <property type="nucleotide sequence ID" value="NZ_JADMKU010000001.1"/>
</dbReference>
<dbReference type="EMBL" id="JADMKU010000001">
    <property type="protein sequence ID" value="MBR9649678.1"/>
    <property type="molecule type" value="Genomic_DNA"/>
</dbReference>
<evidence type="ECO:0000256" key="5">
    <source>
        <dbReference type="ARBA" id="ARBA00022777"/>
    </source>
</evidence>
<dbReference type="InterPro" id="IPR003661">
    <property type="entry name" value="HisK_dim/P_dom"/>
</dbReference>
<keyword evidence="8" id="KW-0472">Membrane</keyword>
<dbReference type="PANTHER" id="PTHR43047:SF64">
    <property type="entry name" value="HISTIDINE KINASE CONTAINING CHEY-HOMOLOGOUS RECEIVER DOMAIN AND PAS DOMAIN-RELATED"/>
    <property type="match status" value="1"/>
</dbReference>
<accession>A0ABS5HM95</accession>
<dbReference type="SUPFAM" id="SSF52172">
    <property type="entry name" value="CheY-like"/>
    <property type="match status" value="1"/>
</dbReference>
<dbReference type="SUPFAM" id="SSF47226">
    <property type="entry name" value="Histidine-containing phosphotransfer domain, HPT domain"/>
    <property type="match status" value="1"/>
</dbReference>
<keyword evidence="8" id="KW-0812">Transmembrane</keyword>
<dbReference type="Gene3D" id="1.20.120.160">
    <property type="entry name" value="HPT domain"/>
    <property type="match status" value="1"/>
</dbReference>
<dbReference type="InterPro" id="IPR003594">
    <property type="entry name" value="HATPase_dom"/>
</dbReference>
<dbReference type="PRINTS" id="PR00344">
    <property type="entry name" value="BCTRLSENSOR"/>
</dbReference>
<keyword evidence="4" id="KW-0808">Transferase</keyword>
<dbReference type="SUPFAM" id="SSF47384">
    <property type="entry name" value="Homodimeric domain of signal transducing histidine kinase"/>
    <property type="match status" value="1"/>
</dbReference>
<comment type="catalytic activity">
    <reaction evidence="1">
        <text>ATP + protein L-histidine = ADP + protein N-phospho-L-histidine.</text>
        <dbReference type="EC" id="2.7.13.3"/>
    </reaction>
</comment>
<keyword evidence="5" id="KW-0418">Kinase</keyword>
<dbReference type="SMART" id="SM00388">
    <property type="entry name" value="HisKA"/>
    <property type="match status" value="1"/>
</dbReference>